<dbReference type="RefSeq" id="WP_171579347.1">
    <property type="nucleotide sequence ID" value="NZ_JAAVLX010000003.1"/>
</dbReference>
<keyword evidence="3" id="KW-1185">Reference proteome</keyword>
<dbReference type="AlphaFoldDB" id="A0A7Y4LVX9"/>
<feature type="transmembrane region" description="Helical" evidence="1">
    <location>
        <begin position="67"/>
        <end position="85"/>
    </location>
</feature>
<reference evidence="2 3" key="1">
    <citation type="submission" date="2020-03" db="EMBL/GenBank/DDBJ databases">
        <title>Bradyrhizobium diversity isolated from nodules of Indigofera sp.</title>
        <authorList>
            <person name="Klepa M."/>
            <person name="Helene L."/>
            <person name="Hungria M."/>
        </authorList>
    </citation>
    <scope>NUCLEOTIDE SEQUENCE [LARGE SCALE GENOMIC DNA]</scope>
    <source>
        <strain evidence="2 3">WSM 1791</strain>
    </source>
</reference>
<feature type="transmembrane region" description="Helical" evidence="1">
    <location>
        <begin position="131"/>
        <end position="156"/>
    </location>
</feature>
<feature type="transmembrane region" description="Helical" evidence="1">
    <location>
        <begin position="106"/>
        <end position="125"/>
    </location>
</feature>
<evidence type="ECO:0000313" key="2">
    <source>
        <dbReference type="EMBL" id="NOJ40125.1"/>
    </source>
</evidence>
<evidence type="ECO:0000313" key="3">
    <source>
        <dbReference type="Proteomes" id="UP000544122"/>
    </source>
</evidence>
<organism evidence="2 3">
    <name type="scientific">Bradyrhizobium australiense</name>
    <dbReference type="NCBI Taxonomy" id="2721161"/>
    <lineage>
        <taxon>Bacteria</taxon>
        <taxon>Pseudomonadati</taxon>
        <taxon>Pseudomonadota</taxon>
        <taxon>Alphaproteobacteria</taxon>
        <taxon>Hyphomicrobiales</taxon>
        <taxon>Nitrobacteraceae</taxon>
        <taxon>Bradyrhizobium</taxon>
    </lineage>
</organism>
<feature type="transmembrane region" description="Helical" evidence="1">
    <location>
        <begin position="12"/>
        <end position="30"/>
    </location>
</feature>
<dbReference type="InterPro" id="IPR046730">
    <property type="entry name" value="DUF6622"/>
</dbReference>
<keyword evidence="1" id="KW-1133">Transmembrane helix</keyword>
<accession>A0A7Y4LVX9</accession>
<dbReference type="Proteomes" id="UP000544122">
    <property type="component" value="Unassembled WGS sequence"/>
</dbReference>
<feature type="transmembrane region" description="Helical" evidence="1">
    <location>
        <begin position="37"/>
        <end position="55"/>
    </location>
</feature>
<evidence type="ECO:0000256" key="1">
    <source>
        <dbReference type="SAM" id="Phobius"/>
    </source>
</evidence>
<protein>
    <recommendedName>
        <fullName evidence="4">Transmembrane protein</fullName>
    </recommendedName>
</protein>
<keyword evidence="1" id="KW-0812">Transmembrane</keyword>
<gene>
    <name evidence="2" type="ORF">HCN58_11015</name>
</gene>
<proteinExistence type="predicted"/>
<sequence length="174" mass="19094">MQIAIRILGNTPIWVFALLAFLIWQGLQALRPRTQPIWRMLIVPLAFFLMGLSRLVLARDNELEPLLAWFVAAMLFLALALFAGPRLLAVDRKTGAVTRPGSVGPLVRNITVFLLQYGVAVATAMKLEPRAAVAIIGHAVSGACAGYFSGWAAALLRRSRNFRNDQNTGPIDRT</sequence>
<evidence type="ECO:0008006" key="4">
    <source>
        <dbReference type="Google" id="ProtNLM"/>
    </source>
</evidence>
<keyword evidence="1" id="KW-0472">Membrane</keyword>
<dbReference type="EMBL" id="JAAVLX010000003">
    <property type="protein sequence ID" value="NOJ40125.1"/>
    <property type="molecule type" value="Genomic_DNA"/>
</dbReference>
<name>A0A7Y4LVX9_9BRAD</name>
<comment type="caution">
    <text evidence="2">The sequence shown here is derived from an EMBL/GenBank/DDBJ whole genome shotgun (WGS) entry which is preliminary data.</text>
</comment>
<dbReference type="Pfam" id="PF20327">
    <property type="entry name" value="DUF6622"/>
    <property type="match status" value="1"/>
</dbReference>